<gene>
    <name evidence="1" type="ORF">NIES2135_05080</name>
</gene>
<organism evidence="1 2">
    <name type="scientific">Leptolyngbya boryana NIES-2135</name>
    <dbReference type="NCBI Taxonomy" id="1973484"/>
    <lineage>
        <taxon>Bacteria</taxon>
        <taxon>Bacillati</taxon>
        <taxon>Cyanobacteriota</taxon>
        <taxon>Cyanophyceae</taxon>
        <taxon>Leptolyngbyales</taxon>
        <taxon>Leptolyngbyaceae</taxon>
        <taxon>Leptolyngbya group</taxon>
        <taxon>Leptolyngbya</taxon>
    </lineage>
</organism>
<accession>A0A1Z4JAK1</accession>
<sequence>MITKQVYKFDAEGFLAEPLVMEIPENIEEAIVLGLPHDPETGEFSVPPVPYDCTELHPTPGLYRPKFDGMQWQEGATPEEIAELNPAHADWEQLQARLRGTPLFGKAMLTSAVNAWSLLLFALGTSRNVDDLLFALSVVRAGMPEDFSQTETEELNAILADCGFEISLS</sequence>
<dbReference type="AlphaFoldDB" id="A0A1Z4JAK1"/>
<evidence type="ECO:0000313" key="1">
    <source>
        <dbReference type="EMBL" id="BAY53698.1"/>
    </source>
</evidence>
<dbReference type="Proteomes" id="UP000217895">
    <property type="component" value="Chromosome"/>
</dbReference>
<name>A0A1Z4JAK1_LEPBY</name>
<keyword evidence="2" id="KW-1185">Reference proteome</keyword>
<proteinExistence type="predicted"/>
<evidence type="ECO:0000313" key="2">
    <source>
        <dbReference type="Proteomes" id="UP000217895"/>
    </source>
</evidence>
<reference evidence="1 2" key="1">
    <citation type="submission" date="2017-06" db="EMBL/GenBank/DDBJ databases">
        <title>Genome sequencing of cyanobaciteial culture collection at National Institute for Environmental Studies (NIES).</title>
        <authorList>
            <person name="Hirose Y."/>
            <person name="Shimura Y."/>
            <person name="Fujisawa T."/>
            <person name="Nakamura Y."/>
            <person name="Kawachi M."/>
        </authorList>
    </citation>
    <scope>NUCLEOTIDE SEQUENCE [LARGE SCALE GENOMIC DNA]</scope>
    <source>
        <strain evidence="1 2">NIES-2135</strain>
    </source>
</reference>
<dbReference type="EMBL" id="AP018203">
    <property type="protein sequence ID" value="BAY53698.1"/>
    <property type="molecule type" value="Genomic_DNA"/>
</dbReference>
<protein>
    <submittedName>
        <fullName evidence="1">Uncharacterized protein</fullName>
    </submittedName>
</protein>